<reference evidence="4" key="1">
    <citation type="journal article" date="2023" name="Commun. Biol.">
        <title>Genome analysis of Parmales, the sister group of diatoms, reveals the evolutionary specialization of diatoms from phago-mixotrophs to photoautotrophs.</title>
        <authorList>
            <person name="Ban H."/>
            <person name="Sato S."/>
            <person name="Yoshikawa S."/>
            <person name="Yamada K."/>
            <person name="Nakamura Y."/>
            <person name="Ichinomiya M."/>
            <person name="Sato N."/>
            <person name="Blanc-Mathieu R."/>
            <person name="Endo H."/>
            <person name="Kuwata A."/>
            <person name="Ogata H."/>
        </authorList>
    </citation>
    <scope>NUCLEOTIDE SEQUENCE [LARGE SCALE GENOMIC DNA]</scope>
    <source>
        <strain evidence="4">NIES 3699</strain>
    </source>
</reference>
<evidence type="ECO:0000256" key="1">
    <source>
        <dbReference type="ARBA" id="ARBA00008514"/>
    </source>
</evidence>
<feature type="region of interest" description="Disordered" evidence="2">
    <location>
        <begin position="1"/>
        <end position="101"/>
    </location>
</feature>
<comment type="caution">
    <text evidence="3">The sequence shown here is derived from an EMBL/GenBank/DDBJ whole genome shotgun (WGS) entry which is preliminary data.</text>
</comment>
<evidence type="ECO:0000313" key="4">
    <source>
        <dbReference type="Proteomes" id="UP001165160"/>
    </source>
</evidence>
<feature type="compositionally biased region" description="Polar residues" evidence="2">
    <location>
        <begin position="33"/>
        <end position="52"/>
    </location>
</feature>
<sequence>MEVRGASASLSMSGLSISGSSSSSRAQPKQLRPNKTTARTPMTQLQQPSSHSVRSEVKNAESKGMVAESKSTSMPPLPKASAKKTGPETNVRKPTGIKRATQWSPEVEEQYRLQCAGWKNIDEYVIAYDEPERWASNDFLKCLRIKKNGYFSYWREWRECEDKYLNRVKIFTYGDRGAK</sequence>
<keyword evidence="4" id="KW-1185">Reference proteome</keyword>
<dbReference type="Proteomes" id="UP001165160">
    <property type="component" value="Unassembled WGS sequence"/>
</dbReference>
<name>A0A9W7F3Y1_9STRA</name>
<evidence type="ECO:0000313" key="3">
    <source>
        <dbReference type="EMBL" id="GMI02665.1"/>
    </source>
</evidence>
<gene>
    <name evidence="3" type="ORF">TrVE_jg6915</name>
</gene>
<organism evidence="3 4">
    <name type="scientific">Triparma verrucosa</name>
    <dbReference type="NCBI Taxonomy" id="1606542"/>
    <lineage>
        <taxon>Eukaryota</taxon>
        <taxon>Sar</taxon>
        <taxon>Stramenopiles</taxon>
        <taxon>Ochrophyta</taxon>
        <taxon>Bolidophyceae</taxon>
        <taxon>Parmales</taxon>
        <taxon>Triparmaceae</taxon>
        <taxon>Triparma</taxon>
    </lineage>
</organism>
<feature type="compositionally biased region" description="Low complexity" evidence="2">
    <location>
        <begin position="1"/>
        <end position="24"/>
    </location>
</feature>
<dbReference type="InterPro" id="IPR020186">
    <property type="entry name" value="Meiosis-expressed_gene_1"/>
</dbReference>
<dbReference type="PANTHER" id="PTHR17008:SF1">
    <property type="entry name" value="MEIOSIS EXPRESSED GENE 1 PROTEIN HOMOLOG"/>
    <property type="match status" value="1"/>
</dbReference>
<evidence type="ECO:0000256" key="2">
    <source>
        <dbReference type="SAM" id="MobiDB-lite"/>
    </source>
</evidence>
<comment type="similarity">
    <text evidence="1">Belongs to the MEIG1 family.</text>
</comment>
<dbReference type="AlphaFoldDB" id="A0A9W7F3Y1"/>
<accession>A0A9W7F3Y1</accession>
<proteinExistence type="inferred from homology"/>
<dbReference type="GO" id="GO:0005634">
    <property type="term" value="C:nucleus"/>
    <property type="evidence" value="ECO:0007669"/>
    <property type="project" value="InterPro"/>
</dbReference>
<protein>
    <submittedName>
        <fullName evidence="3">Uncharacterized protein</fullName>
    </submittedName>
</protein>
<dbReference type="Pfam" id="PF15163">
    <property type="entry name" value="Meiosis_expr"/>
    <property type="match status" value="1"/>
</dbReference>
<dbReference type="EMBL" id="BRXX01000287">
    <property type="protein sequence ID" value="GMI02665.1"/>
    <property type="molecule type" value="Genomic_DNA"/>
</dbReference>
<dbReference type="PANTHER" id="PTHR17008">
    <property type="entry name" value="MEIOSIS-EXPRESSED GENE 1 PROTEIN"/>
    <property type="match status" value="1"/>
</dbReference>